<proteinExistence type="predicted"/>
<evidence type="ECO:0000256" key="2">
    <source>
        <dbReference type="SAM" id="MobiDB-lite"/>
    </source>
</evidence>
<reference evidence="4" key="1">
    <citation type="submission" date="2021-02" db="EMBL/GenBank/DDBJ databases">
        <authorList>
            <person name="Nowell W R."/>
        </authorList>
    </citation>
    <scope>NUCLEOTIDE SEQUENCE</scope>
</reference>
<evidence type="ECO:0000313" key="4">
    <source>
        <dbReference type="EMBL" id="CAF1323470.1"/>
    </source>
</evidence>
<evidence type="ECO:0000259" key="3">
    <source>
        <dbReference type="PROSITE" id="PS50085"/>
    </source>
</evidence>
<dbReference type="InterPro" id="IPR050989">
    <property type="entry name" value="Rap1_Ran_GAP"/>
</dbReference>
<feature type="region of interest" description="Disordered" evidence="2">
    <location>
        <begin position="569"/>
        <end position="588"/>
    </location>
</feature>
<sequence>MGEVNSNQLNTNADLTKVDPQEEHSSLSSSSSSTSTLFVFQPCLSDDRPEETLHYQVKAPLCISQQYEEEFFDHFHLNYFGELEREGLFLASVLSIRTKPNERHRKPSYFYSMTTDDENQHLLQAIIRTLDNNYVVSEIVNVKNEGNILQFLLDKAKLSRICHVDLVHDIKANEKILEFDKHNDDQLSYKISILHQRLNQLNEIEILSNDKMSIEMENFLNLISELVQLKNFNKYRGDLDTKADQHGTHSYFTIYQNYQIMFNVAPIIPCNKNDLEFIQRKSLIGNALICIVFQEESELSFTPDFFLGKVTQVYIIVKPIQIKSELYYKIEIWRRADIEPIVGPSGGIFKHDESFRDYFLTLTLKTMDTILKKDFFRKRFIEPRYHLKNEYLKKLYQMFSSYSKYDLSMLCDNNNKITIENSSIGGNITSKNHRLRVIAKIIGKLNTNNRSKQCIPYTENMEEISPSDNKISPIITKLNPWISSDDKIKSISSMKSNTLHPISPMRVPSPLSLFHRIIRQEEEEDPTSKQSSAKTMPLLVTNKAHSVESIPEIVSSSIPAINENIINKNKDNKDYTNHPFNENNGEEVDRYPYVQIKTNN</sequence>
<dbReference type="Pfam" id="PF02145">
    <property type="entry name" value="Rap_GAP"/>
    <property type="match status" value="1"/>
</dbReference>
<dbReference type="EMBL" id="CAJNOO010003190">
    <property type="protein sequence ID" value="CAF1323470.1"/>
    <property type="molecule type" value="Genomic_DNA"/>
</dbReference>
<feature type="compositionally biased region" description="Polar residues" evidence="2">
    <location>
        <begin position="1"/>
        <end position="14"/>
    </location>
</feature>
<feature type="region of interest" description="Disordered" evidence="2">
    <location>
        <begin position="1"/>
        <end position="33"/>
    </location>
</feature>
<dbReference type="GO" id="GO:0051056">
    <property type="term" value="P:regulation of small GTPase mediated signal transduction"/>
    <property type="evidence" value="ECO:0007669"/>
    <property type="project" value="InterPro"/>
</dbReference>
<accession>A0A815FSF2</accession>
<feature type="domain" description="Rap-GAP" evidence="3">
    <location>
        <begin position="177"/>
        <end position="395"/>
    </location>
</feature>
<dbReference type="OrthoDB" id="2499658at2759"/>
<dbReference type="GO" id="GO:0005737">
    <property type="term" value="C:cytoplasm"/>
    <property type="evidence" value="ECO:0007669"/>
    <property type="project" value="TreeGrafter"/>
</dbReference>
<protein>
    <recommendedName>
        <fullName evidence="3">Rap-GAP domain-containing protein</fullName>
    </recommendedName>
</protein>
<feature type="compositionally biased region" description="Basic and acidic residues" evidence="2">
    <location>
        <begin position="16"/>
        <end position="25"/>
    </location>
</feature>
<gene>
    <name evidence="4" type="ORF">RFH988_LOCUS30873</name>
</gene>
<keyword evidence="1" id="KW-0343">GTPase activation</keyword>
<dbReference type="InterPro" id="IPR000331">
    <property type="entry name" value="Rap/Ran_GAP_dom"/>
</dbReference>
<evidence type="ECO:0000256" key="1">
    <source>
        <dbReference type="ARBA" id="ARBA00022468"/>
    </source>
</evidence>
<dbReference type="PROSITE" id="PS50085">
    <property type="entry name" value="RAPGAP"/>
    <property type="match status" value="1"/>
</dbReference>
<name>A0A815FSF2_9BILA</name>
<dbReference type="PANTHER" id="PTHR15711">
    <property type="entry name" value="RAP GTPASE-ACTIVATING PROTEIN"/>
    <property type="match status" value="1"/>
</dbReference>
<dbReference type="GO" id="GO:0005096">
    <property type="term" value="F:GTPase activator activity"/>
    <property type="evidence" value="ECO:0007669"/>
    <property type="project" value="UniProtKB-KW"/>
</dbReference>
<dbReference type="Proteomes" id="UP000663882">
    <property type="component" value="Unassembled WGS sequence"/>
</dbReference>
<dbReference type="Gene3D" id="3.40.50.11210">
    <property type="entry name" value="Rap/Ran-GAP"/>
    <property type="match status" value="1"/>
</dbReference>
<organism evidence="4 5">
    <name type="scientific">Rotaria sordida</name>
    <dbReference type="NCBI Taxonomy" id="392033"/>
    <lineage>
        <taxon>Eukaryota</taxon>
        <taxon>Metazoa</taxon>
        <taxon>Spiralia</taxon>
        <taxon>Gnathifera</taxon>
        <taxon>Rotifera</taxon>
        <taxon>Eurotatoria</taxon>
        <taxon>Bdelloidea</taxon>
        <taxon>Philodinida</taxon>
        <taxon>Philodinidae</taxon>
        <taxon>Rotaria</taxon>
    </lineage>
</organism>
<dbReference type="AlphaFoldDB" id="A0A815FSF2"/>
<dbReference type="PANTHER" id="PTHR15711:SF32">
    <property type="entry name" value="RAP GTPASE ACTIVATING PROTEIN 1, ISOFORM H"/>
    <property type="match status" value="1"/>
</dbReference>
<comment type="caution">
    <text evidence="4">The sequence shown here is derived from an EMBL/GenBank/DDBJ whole genome shotgun (WGS) entry which is preliminary data.</text>
</comment>
<evidence type="ECO:0000313" key="5">
    <source>
        <dbReference type="Proteomes" id="UP000663882"/>
    </source>
</evidence>
<dbReference type="InterPro" id="IPR035974">
    <property type="entry name" value="Rap/Ran-GAP_sf"/>
</dbReference>
<dbReference type="SUPFAM" id="SSF111347">
    <property type="entry name" value="Rap/Ran-GAP"/>
    <property type="match status" value="1"/>
</dbReference>